<keyword evidence="1" id="KW-0472">Membrane</keyword>
<feature type="transmembrane region" description="Helical" evidence="1">
    <location>
        <begin position="90"/>
        <end position="111"/>
    </location>
</feature>
<name>A0A1L9SER9_9EURO</name>
<proteinExistence type="predicted"/>
<evidence type="ECO:0000313" key="2">
    <source>
        <dbReference type="EMBL" id="OJJ45755.1"/>
    </source>
</evidence>
<accession>A0A1L9SER9</accession>
<dbReference type="RefSeq" id="XP_022580265.1">
    <property type="nucleotide sequence ID" value="XM_022726979.1"/>
</dbReference>
<feature type="transmembrane region" description="Helical" evidence="1">
    <location>
        <begin position="123"/>
        <end position="146"/>
    </location>
</feature>
<feature type="transmembrane region" description="Helical" evidence="1">
    <location>
        <begin position="39"/>
        <end position="56"/>
    </location>
</feature>
<keyword evidence="1" id="KW-1133">Transmembrane helix</keyword>
<gene>
    <name evidence="2" type="ORF">ASPZODRAFT_17198</name>
</gene>
<dbReference type="AlphaFoldDB" id="A0A1L9SER9"/>
<evidence type="ECO:0008006" key="4">
    <source>
        <dbReference type="Google" id="ProtNLM"/>
    </source>
</evidence>
<reference evidence="3" key="1">
    <citation type="journal article" date="2017" name="Genome Biol.">
        <title>Comparative genomics reveals high biological diversity and specific adaptations in the industrially and medically important fungal genus Aspergillus.</title>
        <authorList>
            <person name="de Vries R.P."/>
            <person name="Riley R."/>
            <person name="Wiebenga A."/>
            <person name="Aguilar-Osorio G."/>
            <person name="Amillis S."/>
            <person name="Uchima C.A."/>
            <person name="Anderluh G."/>
            <person name="Asadollahi M."/>
            <person name="Askin M."/>
            <person name="Barry K."/>
            <person name="Battaglia E."/>
            <person name="Bayram O."/>
            <person name="Benocci T."/>
            <person name="Braus-Stromeyer S.A."/>
            <person name="Caldana C."/>
            <person name="Canovas D."/>
            <person name="Cerqueira G.C."/>
            <person name="Chen F."/>
            <person name="Chen W."/>
            <person name="Choi C."/>
            <person name="Clum A."/>
            <person name="Dos Santos R.A."/>
            <person name="Damasio A.R."/>
            <person name="Diallinas G."/>
            <person name="Emri T."/>
            <person name="Fekete E."/>
            <person name="Flipphi M."/>
            <person name="Freyberg S."/>
            <person name="Gallo A."/>
            <person name="Gournas C."/>
            <person name="Habgood R."/>
            <person name="Hainaut M."/>
            <person name="Harispe M.L."/>
            <person name="Henrissat B."/>
            <person name="Hilden K.S."/>
            <person name="Hope R."/>
            <person name="Hossain A."/>
            <person name="Karabika E."/>
            <person name="Karaffa L."/>
            <person name="Karanyi Z."/>
            <person name="Krasevec N."/>
            <person name="Kuo A."/>
            <person name="Kusch H."/>
            <person name="LaButti K."/>
            <person name="Lagendijk E.L."/>
            <person name="Lapidus A."/>
            <person name="Levasseur A."/>
            <person name="Lindquist E."/>
            <person name="Lipzen A."/>
            <person name="Logrieco A.F."/>
            <person name="MacCabe A."/>
            <person name="Maekelae M.R."/>
            <person name="Malavazi I."/>
            <person name="Melin P."/>
            <person name="Meyer V."/>
            <person name="Mielnichuk N."/>
            <person name="Miskei M."/>
            <person name="Molnar A.P."/>
            <person name="Mule G."/>
            <person name="Ngan C.Y."/>
            <person name="Orejas M."/>
            <person name="Orosz E."/>
            <person name="Ouedraogo J.P."/>
            <person name="Overkamp K.M."/>
            <person name="Park H.-S."/>
            <person name="Perrone G."/>
            <person name="Piumi F."/>
            <person name="Punt P.J."/>
            <person name="Ram A.F."/>
            <person name="Ramon A."/>
            <person name="Rauscher S."/>
            <person name="Record E."/>
            <person name="Riano-Pachon D.M."/>
            <person name="Robert V."/>
            <person name="Roehrig J."/>
            <person name="Ruller R."/>
            <person name="Salamov A."/>
            <person name="Salih N.S."/>
            <person name="Samson R.A."/>
            <person name="Sandor E."/>
            <person name="Sanguinetti M."/>
            <person name="Schuetze T."/>
            <person name="Sepcic K."/>
            <person name="Shelest E."/>
            <person name="Sherlock G."/>
            <person name="Sophianopoulou V."/>
            <person name="Squina F.M."/>
            <person name="Sun H."/>
            <person name="Susca A."/>
            <person name="Todd R.B."/>
            <person name="Tsang A."/>
            <person name="Unkles S.E."/>
            <person name="van de Wiele N."/>
            <person name="van Rossen-Uffink D."/>
            <person name="Oliveira J.V."/>
            <person name="Vesth T.C."/>
            <person name="Visser J."/>
            <person name="Yu J.-H."/>
            <person name="Zhou M."/>
            <person name="Andersen M.R."/>
            <person name="Archer D.B."/>
            <person name="Baker S.E."/>
            <person name="Benoit I."/>
            <person name="Brakhage A.A."/>
            <person name="Braus G.H."/>
            <person name="Fischer R."/>
            <person name="Frisvad J.C."/>
            <person name="Goldman G.H."/>
            <person name="Houbraken J."/>
            <person name="Oakley B."/>
            <person name="Pocsi I."/>
            <person name="Scazzocchio C."/>
            <person name="Seiboth B."/>
            <person name="vanKuyk P.A."/>
            <person name="Wortman J."/>
            <person name="Dyer P.S."/>
            <person name="Grigoriev I.V."/>
        </authorList>
    </citation>
    <scope>NUCLEOTIDE SEQUENCE [LARGE SCALE GENOMIC DNA]</scope>
    <source>
        <strain evidence="3">CBS 506.65</strain>
    </source>
</reference>
<evidence type="ECO:0000256" key="1">
    <source>
        <dbReference type="SAM" id="Phobius"/>
    </source>
</evidence>
<sequence>MEANTTSAASFSSGSYHASCASDADESAYLRRAGMLQRVRLGISFIIFSAAIAIIACEAQPLNHYRSTSSTADLRLYLWPLNLDKRPTTALLSCGCVIAFQTLVYILASFLPSPRSYIRTLNLLASALAFSGFVTSVTGFVFAIYLPSSSYPTGFTYNETIHTWTCKWKSLDESSLNGTSLTAPAHFSRDCMETSAGFVLLGLLIGLEVIMGLAAGTGLWFEYKVMKQRKAENLELEKVHISTLKN</sequence>
<keyword evidence="3" id="KW-1185">Reference proteome</keyword>
<dbReference type="Proteomes" id="UP000184188">
    <property type="component" value="Unassembled WGS sequence"/>
</dbReference>
<organism evidence="2 3">
    <name type="scientific">Penicilliopsis zonata CBS 506.65</name>
    <dbReference type="NCBI Taxonomy" id="1073090"/>
    <lineage>
        <taxon>Eukaryota</taxon>
        <taxon>Fungi</taxon>
        <taxon>Dikarya</taxon>
        <taxon>Ascomycota</taxon>
        <taxon>Pezizomycotina</taxon>
        <taxon>Eurotiomycetes</taxon>
        <taxon>Eurotiomycetidae</taxon>
        <taxon>Eurotiales</taxon>
        <taxon>Aspergillaceae</taxon>
        <taxon>Penicilliopsis</taxon>
    </lineage>
</organism>
<dbReference type="OrthoDB" id="3890746at2759"/>
<feature type="transmembrane region" description="Helical" evidence="1">
    <location>
        <begin position="198"/>
        <end position="221"/>
    </location>
</feature>
<keyword evidence="1" id="KW-0812">Transmembrane</keyword>
<dbReference type="EMBL" id="KV878344">
    <property type="protein sequence ID" value="OJJ45755.1"/>
    <property type="molecule type" value="Genomic_DNA"/>
</dbReference>
<protein>
    <recommendedName>
        <fullName evidence="4">MARVEL domain-containing protein</fullName>
    </recommendedName>
</protein>
<evidence type="ECO:0000313" key="3">
    <source>
        <dbReference type="Proteomes" id="UP000184188"/>
    </source>
</evidence>
<dbReference type="GeneID" id="34613443"/>
<dbReference type="VEuPathDB" id="FungiDB:ASPZODRAFT_17198"/>